<keyword evidence="1" id="KW-0472">Membrane</keyword>
<keyword evidence="1" id="KW-1133">Transmembrane helix</keyword>
<comment type="caution">
    <text evidence="2">The sequence shown here is derived from an EMBL/GenBank/DDBJ whole genome shotgun (WGS) entry which is preliminary data.</text>
</comment>
<dbReference type="EMBL" id="QEKK01000001">
    <property type="protein sequence ID" value="PVY59966.1"/>
    <property type="molecule type" value="Genomic_DNA"/>
</dbReference>
<dbReference type="GeneID" id="93227790"/>
<dbReference type="GO" id="GO:0005886">
    <property type="term" value="C:plasma membrane"/>
    <property type="evidence" value="ECO:0007669"/>
    <property type="project" value="InterPro"/>
</dbReference>
<feature type="transmembrane region" description="Helical" evidence="1">
    <location>
        <begin position="92"/>
        <end position="109"/>
    </location>
</feature>
<dbReference type="GO" id="GO:0015234">
    <property type="term" value="F:thiamine transmembrane transporter activity"/>
    <property type="evidence" value="ECO:0007669"/>
    <property type="project" value="InterPro"/>
</dbReference>
<evidence type="ECO:0000313" key="2">
    <source>
        <dbReference type="EMBL" id="PVY59966.1"/>
    </source>
</evidence>
<feature type="transmembrane region" description="Helical" evidence="1">
    <location>
        <begin position="159"/>
        <end position="182"/>
    </location>
</feature>
<evidence type="ECO:0000256" key="1">
    <source>
        <dbReference type="SAM" id="Phobius"/>
    </source>
</evidence>
<feature type="transmembrane region" description="Helical" evidence="1">
    <location>
        <begin position="115"/>
        <end position="138"/>
    </location>
</feature>
<dbReference type="RefSeq" id="WP_075704984.1">
    <property type="nucleotide sequence ID" value="NZ_CALICV010000101.1"/>
</dbReference>
<sequence length="195" mass="21451">MENTATARSKPARRNATRMLCEGAIMVALSQILSYIKLMELPNGGSLTPAMFPILLFAVRWGLADGLLAGFVFGLLQLMFDGAYAWGWQSMLLDYLVAFTPLGLAGLFQGKRWGIFAGTVLGCFARFVVHFISGVTIYRIYAPTEILGTVFDNPTLYSIVYNGSYMLPNTILALVIAALLYAPLKKFYLGADIQR</sequence>
<dbReference type="NCBIfam" id="TIGR02357">
    <property type="entry name" value="ECF_ThiT_YuaJ"/>
    <property type="match status" value="1"/>
</dbReference>
<protein>
    <submittedName>
        <fullName evidence="2">Thiamine transporter</fullName>
    </submittedName>
</protein>
<dbReference type="AlphaFoldDB" id="A0A2U1CGD9"/>
<feature type="transmembrane region" description="Helical" evidence="1">
    <location>
        <begin position="20"/>
        <end position="38"/>
    </location>
</feature>
<name>A0A2U1CGD9_9FIRM</name>
<reference evidence="2 3" key="1">
    <citation type="submission" date="2018-04" db="EMBL/GenBank/DDBJ databases">
        <title>Genomic Encyclopedia of Type Strains, Phase IV (KMG-IV): sequencing the most valuable type-strain genomes for metagenomic binning, comparative biology and taxonomic classification.</title>
        <authorList>
            <person name="Goeker M."/>
        </authorList>
    </citation>
    <scope>NUCLEOTIDE SEQUENCE [LARGE SCALE GENOMIC DNA]</scope>
    <source>
        <strain evidence="2 3">DSM 26588</strain>
    </source>
</reference>
<dbReference type="Pfam" id="PF09515">
    <property type="entry name" value="Thia_YuaJ"/>
    <property type="match status" value="1"/>
</dbReference>
<dbReference type="Gene3D" id="1.10.1760.20">
    <property type="match status" value="1"/>
</dbReference>
<evidence type="ECO:0000313" key="3">
    <source>
        <dbReference type="Proteomes" id="UP000245778"/>
    </source>
</evidence>
<feature type="transmembrane region" description="Helical" evidence="1">
    <location>
        <begin position="58"/>
        <end position="80"/>
    </location>
</feature>
<gene>
    <name evidence="2" type="ORF">C7373_101482</name>
</gene>
<dbReference type="InterPro" id="IPR012651">
    <property type="entry name" value="Thia_Transptr_ThiT"/>
</dbReference>
<proteinExistence type="predicted"/>
<accession>A0A2U1CGD9</accession>
<keyword evidence="1" id="KW-0812">Transmembrane</keyword>
<dbReference type="Proteomes" id="UP000245778">
    <property type="component" value="Unassembled WGS sequence"/>
</dbReference>
<organism evidence="2 3">
    <name type="scientific">Intestinimonas butyriciproducens</name>
    <dbReference type="NCBI Taxonomy" id="1297617"/>
    <lineage>
        <taxon>Bacteria</taxon>
        <taxon>Bacillati</taxon>
        <taxon>Bacillota</taxon>
        <taxon>Clostridia</taxon>
        <taxon>Eubacteriales</taxon>
        <taxon>Intestinimonas</taxon>
    </lineage>
</organism>